<evidence type="ECO:0000256" key="11">
    <source>
        <dbReference type="ARBA" id="ARBA00022840"/>
    </source>
</evidence>
<dbReference type="InterPro" id="IPR058922">
    <property type="entry name" value="WHD_DRP"/>
</dbReference>
<accession>A0AAE1VST3</accession>
<evidence type="ECO:0000256" key="13">
    <source>
        <dbReference type="ARBA" id="ARBA00023136"/>
    </source>
</evidence>
<dbReference type="Gene3D" id="3.80.10.10">
    <property type="entry name" value="Ribonuclease Inhibitor"/>
    <property type="match status" value="1"/>
</dbReference>
<gene>
    <name evidence="18" type="ORF">RND71_010585</name>
</gene>
<proteinExistence type="inferred from homology"/>
<evidence type="ECO:0000256" key="3">
    <source>
        <dbReference type="ARBA" id="ARBA00004496"/>
    </source>
</evidence>
<keyword evidence="12 14" id="KW-0175">Coiled coil</keyword>
<protein>
    <submittedName>
        <fullName evidence="18">Uncharacterized protein</fullName>
    </submittedName>
</protein>
<dbReference type="Pfam" id="PF00931">
    <property type="entry name" value="NB-ARC"/>
    <property type="match status" value="1"/>
</dbReference>
<feature type="domain" description="Disease resistance protein winged helix" evidence="16">
    <location>
        <begin position="410"/>
        <end position="478"/>
    </location>
</feature>
<dbReference type="PANTHER" id="PTHR23155:SF1152">
    <property type="entry name" value="AAA+ ATPASE DOMAIN-CONTAINING PROTEIN"/>
    <property type="match status" value="1"/>
</dbReference>
<keyword evidence="11" id="KW-0067">ATP-binding</keyword>
<dbReference type="Gene3D" id="1.10.10.10">
    <property type="entry name" value="Winged helix-like DNA-binding domain superfamily/Winged helix DNA-binding domain"/>
    <property type="match status" value="1"/>
</dbReference>
<dbReference type="GO" id="GO:0016020">
    <property type="term" value="C:membrane"/>
    <property type="evidence" value="ECO:0007669"/>
    <property type="project" value="UniProtKB-SubCell"/>
</dbReference>
<dbReference type="GO" id="GO:0005737">
    <property type="term" value="C:cytoplasm"/>
    <property type="evidence" value="ECO:0007669"/>
    <property type="project" value="UniProtKB-SubCell"/>
</dbReference>
<dbReference type="Gene3D" id="1.10.8.430">
    <property type="entry name" value="Helical domain of apoptotic protease-activating factors"/>
    <property type="match status" value="1"/>
</dbReference>
<keyword evidence="8" id="KW-0677">Repeat</keyword>
<comment type="function">
    <text evidence="1">Confers resistance to late blight (Phytophthora infestans) races carrying the avirulence gene Avr1. Resistance proteins guard the plant against pathogens that contain an appropriate avirulence protein via an indirect interaction with this avirulence protein. That triggers a defense system including the hypersensitive response, which restricts the pathogen growth.</text>
</comment>
<comment type="similarity">
    <text evidence="4">Belongs to the disease resistance NB-LRR family.</text>
</comment>
<feature type="coiled-coil region" evidence="14">
    <location>
        <begin position="96"/>
        <end position="123"/>
    </location>
</feature>
<dbReference type="PANTHER" id="PTHR23155">
    <property type="entry name" value="DISEASE RESISTANCE PROTEIN RP"/>
    <property type="match status" value="1"/>
</dbReference>
<evidence type="ECO:0000256" key="5">
    <source>
        <dbReference type="ARBA" id="ARBA00022490"/>
    </source>
</evidence>
<sequence length="872" mass="99564">MAHAVVTSLMTTLEQVLQFNPTLVSENREPVDSLYGKLSFLQAFFEDMGNRINDQEVLTFLEKKIRNAVDKAEDSVDLCLRRIHVADTDNNQNAACRKLYDELQQITEVMDCIQEEVMKFKNDNQDIVDPPPTIHLPLRSSGPVLDEENTFVGIEDDFNIIRDQLIRKERWLNIVSIVGMGGIGKTTLARRIFNDSIVFSRFDVSSWVTVSQEYNAREMLLDVLTFRSPGTKAMYSNMSDDQLLEQVHRKLKCKRYLIVLDDIWCIEPFDLVRRSFPDDENGSQIMITTRLLEVADCASNGFPPYHMTFLNSEVSWNLLSDKVFGKEDCPPQLEEIGKQIAKQCQGLPLSVVVIAGLLSNINRTYDDWKKVAEDVNTDVGSISEQCLAILALSYNYLPCNLKACFLYMGIFLKNAEIPVDKLIRIWVAEGFLKTIIHKESEEVAEECLEDLVGRSLIMVSRRRASGKIRTCRIHDLLRLLCLREGKAENFFHVISKYFEVSPEEMEIQRRLCLHPDALQNWYLGMEKANLDSVHTMLYLRESHTSKFDHQCYDIVNSHFQNLRVLDIESIPFSKFPSAIPQLVHLRYVACNTGTEVPASISNLWNLQTFIVHPFGSQLSLPLEIWNMLSLRHLYPGGMYMPPPPKAQNLLGLENLETLDSISVANSSWKEIFAAIPKVKKLVVCLHPGRNVTSELFDCLIPQVNLQKLRLHLDISPYENFSIRLPTPLWDVVPIFVKSLTLVGTRLLWEDMTTLGKLPNLEVLRLKCFAFQGSNWNLNEGGFRKLKLLQINRTNLVHWEASSDSLPRLEFLILKYCCKLEEIPTEIGDVPTLKLMELHDCSQAAATSAEEILQEQQSLGNEVLVVRAYNTGG</sequence>
<dbReference type="Gene3D" id="1.20.5.4130">
    <property type="match status" value="1"/>
</dbReference>
<dbReference type="Gene3D" id="3.40.50.300">
    <property type="entry name" value="P-loop containing nucleotide triphosphate hydrolases"/>
    <property type="match status" value="1"/>
</dbReference>
<evidence type="ECO:0000259" key="16">
    <source>
        <dbReference type="Pfam" id="PF23559"/>
    </source>
</evidence>
<keyword evidence="9" id="KW-0547">Nucleotide-binding</keyword>
<dbReference type="CDD" id="cd14798">
    <property type="entry name" value="RX-CC_like"/>
    <property type="match status" value="1"/>
</dbReference>
<dbReference type="InterPro" id="IPR032675">
    <property type="entry name" value="LRR_dom_sf"/>
</dbReference>
<evidence type="ECO:0000256" key="14">
    <source>
        <dbReference type="SAM" id="Coils"/>
    </source>
</evidence>
<keyword evidence="7" id="KW-0381">Hypersensitive response</keyword>
<dbReference type="Pfam" id="PF23598">
    <property type="entry name" value="LRR_14"/>
    <property type="match status" value="1"/>
</dbReference>
<evidence type="ECO:0000313" key="19">
    <source>
        <dbReference type="Proteomes" id="UP001291623"/>
    </source>
</evidence>
<keyword evidence="19" id="KW-1185">Reference proteome</keyword>
<feature type="domain" description="NB-ARC" evidence="15">
    <location>
        <begin position="155"/>
        <end position="328"/>
    </location>
</feature>
<dbReference type="InterPro" id="IPR038005">
    <property type="entry name" value="RX-like_CC"/>
</dbReference>
<evidence type="ECO:0000256" key="12">
    <source>
        <dbReference type="ARBA" id="ARBA00023054"/>
    </source>
</evidence>
<dbReference type="GO" id="GO:0043531">
    <property type="term" value="F:ADP binding"/>
    <property type="evidence" value="ECO:0007669"/>
    <property type="project" value="InterPro"/>
</dbReference>
<keyword evidence="5" id="KW-0963">Cytoplasm</keyword>
<evidence type="ECO:0000313" key="18">
    <source>
        <dbReference type="EMBL" id="KAK4371110.1"/>
    </source>
</evidence>
<dbReference type="GO" id="GO:0009626">
    <property type="term" value="P:plant-type hypersensitive response"/>
    <property type="evidence" value="ECO:0007669"/>
    <property type="project" value="UniProtKB-KW"/>
</dbReference>
<dbReference type="PRINTS" id="PR00364">
    <property type="entry name" value="DISEASERSIST"/>
</dbReference>
<evidence type="ECO:0000256" key="9">
    <source>
        <dbReference type="ARBA" id="ARBA00022741"/>
    </source>
</evidence>
<dbReference type="InterPro" id="IPR044974">
    <property type="entry name" value="Disease_R_plants"/>
</dbReference>
<dbReference type="SUPFAM" id="SSF52058">
    <property type="entry name" value="L domain-like"/>
    <property type="match status" value="1"/>
</dbReference>
<dbReference type="FunFam" id="3.40.50.300:FF:001091">
    <property type="entry name" value="Probable disease resistance protein At1g61300"/>
    <property type="match status" value="1"/>
</dbReference>
<name>A0AAE1VST3_9SOLA</name>
<evidence type="ECO:0000259" key="17">
    <source>
        <dbReference type="Pfam" id="PF23598"/>
    </source>
</evidence>
<dbReference type="InterPro" id="IPR036388">
    <property type="entry name" value="WH-like_DNA-bd_sf"/>
</dbReference>
<dbReference type="SUPFAM" id="SSF52540">
    <property type="entry name" value="P-loop containing nucleoside triphosphate hydrolases"/>
    <property type="match status" value="1"/>
</dbReference>
<evidence type="ECO:0000256" key="2">
    <source>
        <dbReference type="ARBA" id="ARBA00004170"/>
    </source>
</evidence>
<evidence type="ECO:0000256" key="4">
    <source>
        <dbReference type="ARBA" id="ARBA00008894"/>
    </source>
</evidence>
<dbReference type="EMBL" id="JAVYJV010000005">
    <property type="protein sequence ID" value="KAK4371110.1"/>
    <property type="molecule type" value="Genomic_DNA"/>
</dbReference>
<comment type="subcellular location">
    <subcellularLocation>
        <location evidence="3">Cytoplasm</location>
    </subcellularLocation>
    <subcellularLocation>
        <location evidence="2">Membrane</location>
        <topology evidence="2">Peripheral membrane protein</topology>
    </subcellularLocation>
</comment>
<comment type="caution">
    <text evidence="18">The sequence shown here is derived from an EMBL/GenBank/DDBJ whole genome shotgun (WGS) entry which is preliminary data.</text>
</comment>
<evidence type="ECO:0000259" key="15">
    <source>
        <dbReference type="Pfam" id="PF00931"/>
    </source>
</evidence>
<keyword evidence="10" id="KW-0611">Plant defense</keyword>
<dbReference type="Pfam" id="PF23559">
    <property type="entry name" value="WHD_DRP"/>
    <property type="match status" value="1"/>
</dbReference>
<dbReference type="FunFam" id="1.10.10.10:FF:000322">
    <property type="entry name" value="Probable disease resistance protein At1g63360"/>
    <property type="match status" value="1"/>
</dbReference>
<dbReference type="InterPro" id="IPR027417">
    <property type="entry name" value="P-loop_NTPase"/>
</dbReference>
<dbReference type="GO" id="GO:0051607">
    <property type="term" value="P:defense response to virus"/>
    <property type="evidence" value="ECO:0007669"/>
    <property type="project" value="UniProtKB-ARBA"/>
</dbReference>
<dbReference type="InterPro" id="IPR042197">
    <property type="entry name" value="Apaf_helical"/>
</dbReference>
<evidence type="ECO:0000256" key="10">
    <source>
        <dbReference type="ARBA" id="ARBA00022821"/>
    </source>
</evidence>
<dbReference type="Proteomes" id="UP001291623">
    <property type="component" value="Unassembled WGS sequence"/>
</dbReference>
<feature type="domain" description="Disease resistance R13L4/SHOC-2-like LRR" evidence="17">
    <location>
        <begin position="557"/>
        <end position="850"/>
    </location>
</feature>
<dbReference type="InterPro" id="IPR002182">
    <property type="entry name" value="NB-ARC"/>
</dbReference>
<dbReference type="GO" id="GO:0005524">
    <property type="term" value="F:ATP binding"/>
    <property type="evidence" value="ECO:0007669"/>
    <property type="project" value="UniProtKB-KW"/>
</dbReference>
<evidence type="ECO:0000256" key="6">
    <source>
        <dbReference type="ARBA" id="ARBA00022614"/>
    </source>
</evidence>
<keyword evidence="6" id="KW-0433">Leucine-rich repeat</keyword>
<keyword evidence="13" id="KW-0472">Membrane</keyword>
<evidence type="ECO:0000256" key="8">
    <source>
        <dbReference type="ARBA" id="ARBA00022737"/>
    </source>
</evidence>
<dbReference type="InterPro" id="IPR055414">
    <property type="entry name" value="LRR_R13L4/SHOC2-like"/>
</dbReference>
<organism evidence="18 19">
    <name type="scientific">Anisodus tanguticus</name>
    <dbReference type="NCBI Taxonomy" id="243964"/>
    <lineage>
        <taxon>Eukaryota</taxon>
        <taxon>Viridiplantae</taxon>
        <taxon>Streptophyta</taxon>
        <taxon>Embryophyta</taxon>
        <taxon>Tracheophyta</taxon>
        <taxon>Spermatophyta</taxon>
        <taxon>Magnoliopsida</taxon>
        <taxon>eudicotyledons</taxon>
        <taxon>Gunneridae</taxon>
        <taxon>Pentapetalae</taxon>
        <taxon>asterids</taxon>
        <taxon>lamiids</taxon>
        <taxon>Solanales</taxon>
        <taxon>Solanaceae</taxon>
        <taxon>Solanoideae</taxon>
        <taxon>Hyoscyameae</taxon>
        <taxon>Anisodus</taxon>
    </lineage>
</organism>
<reference evidence="18" key="1">
    <citation type="submission" date="2023-12" db="EMBL/GenBank/DDBJ databases">
        <title>Genome assembly of Anisodus tanguticus.</title>
        <authorList>
            <person name="Wang Y.-J."/>
        </authorList>
    </citation>
    <scope>NUCLEOTIDE SEQUENCE</scope>
    <source>
        <strain evidence="18">KB-2021</strain>
        <tissue evidence="18">Leaf</tissue>
    </source>
</reference>
<evidence type="ECO:0000256" key="1">
    <source>
        <dbReference type="ARBA" id="ARBA00002074"/>
    </source>
</evidence>
<dbReference type="AlphaFoldDB" id="A0AAE1VST3"/>
<evidence type="ECO:0000256" key="7">
    <source>
        <dbReference type="ARBA" id="ARBA00022667"/>
    </source>
</evidence>